<dbReference type="Gene3D" id="3.20.20.80">
    <property type="entry name" value="Glycosidases"/>
    <property type="match status" value="1"/>
</dbReference>
<dbReference type="OrthoDB" id="8194935at2759"/>
<gene>
    <name evidence="8" type="ORF">CALMAC_LOCUS3557</name>
</gene>
<evidence type="ECO:0000256" key="5">
    <source>
        <dbReference type="ARBA" id="ARBA00023295"/>
    </source>
</evidence>
<evidence type="ECO:0000256" key="2">
    <source>
        <dbReference type="ARBA" id="ARBA00011738"/>
    </source>
</evidence>
<keyword evidence="7" id="KW-0732">Signal</keyword>
<evidence type="ECO:0000256" key="4">
    <source>
        <dbReference type="ARBA" id="ARBA00023180"/>
    </source>
</evidence>
<dbReference type="InterPro" id="IPR017853">
    <property type="entry name" value="GH"/>
</dbReference>
<dbReference type="PROSITE" id="PS00653">
    <property type="entry name" value="GLYCOSYL_HYDROL_F1_2"/>
    <property type="match status" value="1"/>
</dbReference>
<protein>
    <submittedName>
        <fullName evidence="8">Uncharacterized protein</fullName>
    </submittedName>
</protein>
<dbReference type="InterPro" id="IPR001360">
    <property type="entry name" value="Glyco_hydro_1"/>
</dbReference>
<accession>A0A653BT65</accession>
<comment type="similarity">
    <text evidence="1 6">Belongs to the glycosyl hydrolase 1 family.</text>
</comment>
<dbReference type="Proteomes" id="UP000410492">
    <property type="component" value="Unassembled WGS sequence"/>
</dbReference>
<dbReference type="PRINTS" id="PR00131">
    <property type="entry name" value="GLHYDRLASE1"/>
</dbReference>
<comment type="subunit">
    <text evidence="2">Homodimer.</text>
</comment>
<keyword evidence="5" id="KW-0326">Glycosidase</keyword>
<dbReference type="PANTHER" id="PTHR10353:SF36">
    <property type="entry name" value="LP05116P"/>
    <property type="match status" value="1"/>
</dbReference>
<dbReference type="FunFam" id="3.20.20.80:FF:000013">
    <property type="entry name" value="lactase-phlorizin hydrolase"/>
    <property type="match status" value="1"/>
</dbReference>
<dbReference type="GO" id="GO:0008422">
    <property type="term" value="F:beta-glucosidase activity"/>
    <property type="evidence" value="ECO:0007669"/>
    <property type="project" value="TreeGrafter"/>
</dbReference>
<dbReference type="Pfam" id="PF00232">
    <property type="entry name" value="Glyco_hydro_1"/>
    <property type="match status" value="1"/>
</dbReference>
<reference evidence="8 9" key="1">
    <citation type="submission" date="2019-01" db="EMBL/GenBank/DDBJ databases">
        <authorList>
            <person name="Sayadi A."/>
        </authorList>
    </citation>
    <scope>NUCLEOTIDE SEQUENCE [LARGE SCALE GENOMIC DNA]</scope>
</reference>
<evidence type="ECO:0000256" key="6">
    <source>
        <dbReference type="RuleBase" id="RU003690"/>
    </source>
</evidence>
<feature type="signal peptide" evidence="7">
    <location>
        <begin position="1"/>
        <end position="21"/>
    </location>
</feature>
<dbReference type="GO" id="GO:0005975">
    <property type="term" value="P:carbohydrate metabolic process"/>
    <property type="evidence" value="ECO:0007669"/>
    <property type="project" value="InterPro"/>
</dbReference>
<organism evidence="8 9">
    <name type="scientific">Callosobruchus maculatus</name>
    <name type="common">Southern cowpea weevil</name>
    <name type="synonym">Pulse bruchid</name>
    <dbReference type="NCBI Taxonomy" id="64391"/>
    <lineage>
        <taxon>Eukaryota</taxon>
        <taxon>Metazoa</taxon>
        <taxon>Ecdysozoa</taxon>
        <taxon>Arthropoda</taxon>
        <taxon>Hexapoda</taxon>
        <taxon>Insecta</taxon>
        <taxon>Pterygota</taxon>
        <taxon>Neoptera</taxon>
        <taxon>Endopterygota</taxon>
        <taxon>Coleoptera</taxon>
        <taxon>Polyphaga</taxon>
        <taxon>Cucujiformia</taxon>
        <taxon>Chrysomeloidea</taxon>
        <taxon>Chrysomelidae</taxon>
        <taxon>Bruchinae</taxon>
        <taxon>Bruchini</taxon>
        <taxon>Callosobruchus</taxon>
    </lineage>
</organism>
<dbReference type="EMBL" id="CAACVG010004927">
    <property type="protein sequence ID" value="VEN38779.1"/>
    <property type="molecule type" value="Genomic_DNA"/>
</dbReference>
<sequence>MNNAAVFIYYLAAFTFVKVTALNTNPFPKDFKFGVATSSYQIEGGWNEDGKGENIWDHLVHMGPFVVKNNDTGDVACDSYHKYKEDVAMLKELGVNHYRFSISWSRLLPTGFTNKVNEAGVQYYKNLIKELKDNGIEPLVTLYHWDLPQPLQDLGGFFNDNFIDWFGDYAELCFELFGDDVTNWLTFNEPRMICVFGYGYGWYAPLIKSPGIGDYMCAKNLVLAHARAWHIYDAKFRTTQKGTVGFVIDSDWWEPSSNKTEDLAAAEMARQFVWGTFINPLINGDHSSIVKEQIASRSKRQGYKRSRLPEFTEAQKKYLKGTLDIIGLNHYSTTLISAQKSHNLNALGFFSDSEVDSRQPDDWERTASEYLRVVPWGMRKLLKWVKDTYNNPKIIITENGYNDDKVKLLEDDRRIYYIQNYLSNVRDAMEKDGVNVVGYTVWSLMDNLEWISGYTLKYGLYNVDFNSPNRTRTMKKSAQYYKKVIATRRVG</sequence>
<keyword evidence="3" id="KW-0378">Hydrolase</keyword>
<dbReference type="InterPro" id="IPR033132">
    <property type="entry name" value="GH_1_N_CS"/>
</dbReference>
<feature type="chain" id="PRO_5025037208" evidence="7">
    <location>
        <begin position="22"/>
        <end position="491"/>
    </location>
</feature>
<dbReference type="AlphaFoldDB" id="A0A653BT65"/>
<evidence type="ECO:0000313" key="8">
    <source>
        <dbReference type="EMBL" id="VEN38779.1"/>
    </source>
</evidence>
<dbReference type="PANTHER" id="PTHR10353">
    <property type="entry name" value="GLYCOSYL HYDROLASE"/>
    <property type="match status" value="1"/>
</dbReference>
<evidence type="ECO:0000256" key="3">
    <source>
        <dbReference type="ARBA" id="ARBA00022801"/>
    </source>
</evidence>
<keyword evidence="9" id="KW-1185">Reference proteome</keyword>
<evidence type="ECO:0000313" key="9">
    <source>
        <dbReference type="Proteomes" id="UP000410492"/>
    </source>
</evidence>
<evidence type="ECO:0000256" key="7">
    <source>
        <dbReference type="SAM" id="SignalP"/>
    </source>
</evidence>
<name>A0A653BT65_CALMS</name>
<keyword evidence="4" id="KW-0325">Glycoprotein</keyword>
<evidence type="ECO:0000256" key="1">
    <source>
        <dbReference type="ARBA" id="ARBA00010838"/>
    </source>
</evidence>
<dbReference type="SUPFAM" id="SSF51445">
    <property type="entry name" value="(Trans)glycosidases"/>
    <property type="match status" value="1"/>
</dbReference>
<proteinExistence type="inferred from homology"/>